<feature type="domain" description="Endonuclease/exonuclease/phosphatase" evidence="2">
    <location>
        <begin position="39"/>
        <end position="382"/>
    </location>
</feature>
<dbReference type="Proteomes" id="UP001597145">
    <property type="component" value="Unassembled WGS sequence"/>
</dbReference>
<keyword evidence="3" id="KW-0378">Hydrolase</keyword>
<name>A0ABW4FE14_9PSEU</name>
<accession>A0ABW4FE14</accession>
<comment type="caution">
    <text evidence="3">The sequence shown here is derived from an EMBL/GenBank/DDBJ whole genome shotgun (WGS) entry which is preliminary data.</text>
</comment>
<organism evidence="3 4">
    <name type="scientific">Pseudonocardia aurantiaca</name>
    <dbReference type="NCBI Taxonomy" id="75290"/>
    <lineage>
        <taxon>Bacteria</taxon>
        <taxon>Bacillati</taxon>
        <taxon>Actinomycetota</taxon>
        <taxon>Actinomycetes</taxon>
        <taxon>Pseudonocardiales</taxon>
        <taxon>Pseudonocardiaceae</taxon>
        <taxon>Pseudonocardia</taxon>
    </lineage>
</organism>
<sequence>MPRRSLALTVAAALAAVAAPVLFAGPAAAAPADQIRVATFNASLNRAVQGELVADLSNPDDPQAREVAEVVQRVRPDVLLINEFDYAPAAVDLFRDNYLERGQNGAQPIEYPHAFIAPSNTGVPSGFDLNNNGTVGGPDDALAFGLFPGQYGMLVLSRFPIDTAAVRTFQNFLWKDLPGARLPAGGYYTPEELAVLPLSSKSHWDVPVRVGKRTVHVLASHPTPPTFDGPEDRNGLRNADEIAFWRQYVQPGKAADALYDDKGKRGGLGGGERFVILGDQNSDPLDGDSLPGAAQQILTAHRVIDSAPGSDGAVEAAQLQGGPNLTHRGDPRLDTADFGEPAPGNLRVDYVLPSKPMDVVGSGVFWPVKADPLARLNDASDHHATWVDLRVK</sequence>
<dbReference type="InterPro" id="IPR036691">
    <property type="entry name" value="Endo/exonu/phosph_ase_sf"/>
</dbReference>
<protein>
    <submittedName>
        <fullName evidence="3">Endonuclease/exonuclease/phosphatase family protein</fullName>
    </submittedName>
</protein>
<feature type="signal peptide" evidence="1">
    <location>
        <begin position="1"/>
        <end position="29"/>
    </location>
</feature>
<keyword evidence="3" id="KW-0255">Endonuclease</keyword>
<dbReference type="EMBL" id="JBHUCP010000001">
    <property type="protein sequence ID" value="MFD1527951.1"/>
    <property type="molecule type" value="Genomic_DNA"/>
</dbReference>
<keyword evidence="4" id="KW-1185">Reference proteome</keyword>
<evidence type="ECO:0000313" key="4">
    <source>
        <dbReference type="Proteomes" id="UP001597145"/>
    </source>
</evidence>
<dbReference type="Gene3D" id="3.60.10.10">
    <property type="entry name" value="Endonuclease/exonuclease/phosphatase"/>
    <property type="match status" value="1"/>
</dbReference>
<dbReference type="Pfam" id="PF03372">
    <property type="entry name" value="Exo_endo_phos"/>
    <property type="match status" value="1"/>
</dbReference>
<dbReference type="GO" id="GO:0004519">
    <property type="term" value="F:endonuclease activity"/>
    <property type="evidence" value="ECO:0007669"/>
    <property type="project" value="UniProtKB-KW"/>
</dbReference>
<proteinExistence type="predicted"/>
<evidence type="ECO:0000313" key="3">
    <source>
        <dbReference type="EMBL" id="MFD1527951.1"/>
    </source>
</evidence>
<dbReference type="InterPro" id="IPR005135">
    <property type="entry name" value="Endo/exonuclease/phosphatase"/>
</dbReference>
<reference evidence="4" key="1">
    <citation type="journal article" date="2019" name="Int. J. Syst. Evol. Microbiol.">
        <title>The Global Catalogue of Microorganisms (GCM) 10K type strain sequencing project: providing services to taxonomists for standard genome sequencing and annotation.</title>
        <authorList>
            <consortium name="The Broad Institute Genomics Platform"/>
            <consortium name="The Broad Institute Genome Sequencing Center for Infectious Disease"/>
            <person name="Wu L."/>
            <person name="Ma J."/>
        </authorList>
    </citation>
    <scope>NUCLEOTIDE SEQUENCE [LARGE SCALE GENOMIC DNA]</scope>
    <source>
        <strain evidence="4">JCM 12165</strain>
    </source>
</reference>
<evidence type="ECO:0000259" key="2">
    <source>
        <dbReference type="Pfam" id="PF03372"/>
    </source>
</evidence>
<dbReference type="RefSeq" id="WP_343971903.1">
    <property type="nucleotide sequence ID" value="NZ_BAAAJG010000003.1"/>
</dbReference>
<keyword evidence="1" id="KW-0732">Signal</keyword>
<gene>
    <name evidence="3" type="ORF">ACFSCY_00685</name>
</gene>
<dbReference type="SUPFAM" id="SSF56219">
    <property type="entry name" value="DNase I-like"/>
    <property type="match status" value="1"/>
</dbReference>
<feature type="chain" id="PRO_5045968830" evidence="1">
    <location>
        <begin position="30"/>
        <end position="392"/>
    </location>
</feature>
<evidence type="ECO:0000256" key="1">
    <source>
        <dbReference type="SAM" id="SignalP"/>
    </source>
</evidence>
<keyword evidence="3" id="KW-0540">Nuclease</keyword>